<feature type="domain" description="Conserved oligomeric Golgi complex subunit 2 N-terminal" evidence="11">
    <location>
        <begin position="60"/>
        <end position="134"/>
    </location>
</feature>
<proteinExistence type="inferred from homology"/>
<sequence>MRTTLKTTAASHNEQPLLRTAPTSSRRGPGTSNDVAQFSNSDSGSDLDDNDDTSLPFPKPLDRSSFLAPDFDAGVFLASLSNRFQTLEDLQTELRDLSQTLNKELVDLVNDNYQDFLSLGSTLSGGEEKIEDIRVGLLSFQRDVQGLRDLVEQRREEVAELLKQKKAIRQETSVGRALLEVAERLDAMEEKLNIARPNVSGPVTKAQVEENGAEQQWSEEWIEETTINESDDEYDSDDTMGMTLRLKRRTEEFLILKHLMGRHSPQHPFMLSQEGRIRKIQEFLLSDLDMEIRREAEVKTKQQMLQVRAAIAE</sequence>
<comment type="caution">
    <text evidence="12">The sequence shown here is derived from an EMBL/GenBank/DDBJ whole genome shotgun (WGS) entry which is preliminary data.</text>
</comment>
<dbReference type="GO" id="GO:0000139">
    <property type="term" value="C:Golgi membrane"/>
    <property type="evidence" value="ECO:0007669"/>
    <property type="project" value="UniProtKB-SubCell"/>
</dbReference>
<dbReference type="GO" id="GO:0017119">
    <property type="term" value="C:Golgi transport complex"/>
    <property type="evidence" value="ECO:0007669"/>
    <property type="project" value="TreeGrafter"/>
</dbReference>
<keyword evidence="13" id="KW-1185">Reference proteome</keyword>
<dbReference type="OrthoDB" id="332281at2759"/>
<dbReference type="GO" id="GO:0006891">
    <property type="term" value="P:intra-Golgi vesicle-mediated transport"/>
    <property type="evidence" value="ECO:0007669"/>
    <property type="project" value="TreeGrafter"/>
</dbReference>
<dbReference type="PANTHER" id="PTHR12961">
    <property type="entry name" value="CONSERVED OLIGOMERIC GOLGI COMPLEX COMPONENT 2"/>
    <property type="match status" value="1"/>
</dbReference>
<keyword evidence="4" id="KW-0813">Transport</keyword>
<comment type="subcellular location">
    <subcellularLocation>
        <location evidence="1">Golgi apparatus membrane</location>
        <topology evidence="1">Peripheral membrane protein</topology>
    </subcellularLocation>
</comment>
<evidence type="ECO:0000256" key="6">
    <source>
        <dbReference type="ARBA" id="ARBA00023034"/>
    </source>
</evidence>
<accession>A0A1C1CB88</accession>
<feature type="coiled-coil region" evidence="9">
    <location>
        <begin position="144"/>
        <end position="171"/>
    </location>
</feature>
<evidence type="ECO:0000256" key="9">
    <source>
        <dbReference type="SAM" id="Coils"/>
    </source>
</evidence>
<evidence type="ECO:0000256" key="3">
    <source>
        <dbReference type="ARBA" id="ARBA00020977"/>
    </source>
</evidence>
<evidence type="ECO:0000259" key="11">
    <source>
        <dbReference type="Pfam" id="PF06148"/>
    </source>
</evidence>
<evidence type="ECO:0000256" key="8">
    <source>
        <dbReference type="ARBA" id="ARBA00031344"/>
    </source>
</evidence>
<gene>
    <name evidence="12" type="ORF">CLCR_01657</name>
</gene>
<dbReference type="STRING" id="86049.A0A1C1CB88"/>
<dbReference type="GO" id="GO:0007030">
    <property type="term" value="P:Golgi organization"/>
    <property type="evidence" value="ECO:0007669"/>
    <property type="project" value="InterPro"/>
</dbReference>
<dbReference type="InterPro" id="IPR024602">
    <property type="entry name" value="COG_su2_N"/>
</dbReference>
<feature type="region of interest" description="Disordered" evidence="10">
    <location>
        <begin position="1"/>
        <end position="57"/>
    </location>
</feature>
<dbReference type="Pfam" id="PF06148">
    <property type="entry name" value="COG2_N"/>
    <property type="match status" value="1"/>
</dbReference>
<organism evidence="12 13">
    <name type="scientific">Cladophialophora carrionii</name>
    <dbReference type="NCBI Taxonomy" id="86049"/>
    <lineage>
        <taxon>Eukaryota</taxon>
        <taxon>Fungi</taxon>
        <taxon>Dikarya</taxon>
        <taxon>Ascomycota</taxon>
        <taxon>Pezizomycotina</taxon>
        <taxon>Eurotiomycetes</taxon>
        <taxon>Chaetothyriomycetidae</taxon>
        <taxon>Chaetothyriales</taxon>
        <taxon>Herpotrichiellaceae</taxon>
        <taxon>Cladophialophora</taxon>
    </lineage>
</organism>
<name>A0A1C1CB88_9EURO</name>
<dbReference type="Proteomes" id="UP000094526">
    <property type="component" value="Unassembled WGS sequence"/>
</dbReference>
<keyword evidence="5" id="KW-0653">Protein transport</keyword>
<evidence type="ECO:0000256" key="5">
    <source>
        <dbReference type="ARBA" id="ARBA00022927"/>
    </source>
</evidence>
<evidence type="ECO:0000256" key="10">
    <source>
        <dbReference type="SAM" id="MobiDB-lite"/>
    </source>
</evidence>
<evidence type="ECO:0000313" key="12">
    <source>
        <dbReference type="EMBL" id="OCT45775.1"/>
    </source>
</evidence>
<keyword evidence="9" id="KW-0175">Coiled coil</keyword>
<dbReference type="EMBL" id="LGRB01000019">
    <property type="protein sequence ID" value="OCT45775.1"/>
    <property type="molecule type" value="Genomic_DNA"/>
</dbReference>
<evidence type="ECO:0000256" key="1">
    <source>
        <dbReference type="ARBA" id="ARBA00004395"/>
    </source>
</evidence>
<feature type="compositionally biased region" description="Polar residues" evidence="10">
    <location>
        <begin position="1"/>
        <end position="14"/>
    </location>
</feature>
<evidence type="ECO:0000256" key="7">
    <source>
        <dbReference type="ARBA" id="ARBA00023136"/>
    </source>
</evidence>
<reference evidence="13" key="1">
    <citation type="submission" date="2015-07" db="EMBL/GenBank/DDBJ databases">
        <authorList>
            <person name="Teixeira M.M."/>
            <person name="Souza R.C."/>
            <person name="Almeida L.G."/>
            <person name="Vicente V.A."/>
            <person name="de Hoog S."/>
            <person name="Bocca A.L."/>
            <person name="de Almeida S.R."/>
            <person name="Vasconcelos A.T."/>
            <person name="Felipe M.S."/>
        </authorList>
    </citation>
    <scope>NUCLEOTIDE SEQUENCE [LARGE SCALE GENOMIC DNA]</scope>
    <source>
        <strain evidence="13">KSF</strain>
    </source>
</reference>
<evidence type="ECO:0000256" key="4">
    <source>
        <dbReference type="ARBA" id="ARBA00022448"/>
    </source>
</evidence>
<dbReference type="VEuPathDB" id="FungiDB:G647_03667"/>
<keyword evidence="6" id="KW-0333">Golgi apparatus</keyword>
<protein>
    <recommendedName>
        <fullName evidence="3">Conserved oligomeric Golgi complex subunit 2</fullName>
    </recommendedName>
    <alternativeName>
        <fullName evidence="8">Component of oligomeric Golgi complex 2</fullName>
    </alternativeName>
</protein>
<keyword evidence="7" id="KW-0472">Membrane</keyword>
<dbReference type="GO" id="GO:0015031">
    <property type="term" value="P:protein transport"/>
    <property type="evidence" value="ECO:0007669"/>
    <property type="project" value="UniProtKB-KW"/>
</dbReference>
<dbReference type="VEuPathDB" id="FungiDB:CLCR_01657"/>
<dbReference type="AlphaFoldDB" id="A0A1C1CB88"/>
<dbReference type="eggNOG" id="KOG2307">
    <property type="taxonomic scope" value="Eukaryota"/>
</dbReference>
<evidence type="ECO:0000256" key="2">
    <source>
        <dbReference type="ARBA" id="ARBA00007603"/>
    </source>
</evidence>
<feature type="compositionally biased region" description="Polar residues" evidence="10">
    <location>
        <begin position="21"/>
        <end position="38"/>
    </location>
</feature>
<dbReference type="PANTHER" id="PTHR12961:SF0">
    <property type="entry name" value="CONSERVED OLIGOMERIC GOLGI COMPLEX SUBUNIT 2"/>
    <property type="match status" value="1"/>
</dbReference>
<dbReference type="InterPro" id="IPR009316">
    <property type="entry name" value="COG2"/>
</dbReference>
<comment type="similarity">
    <text evidence="2">Belongs to the COG2 family.</text>
</comment>
<evidence type="ECO:0000313" key="13">
    <source>
        <dbReference type="Proteomes" id="UP000094526"/>
    </source>
</evidence>